<organism evidence="2 3">
    <name type="scientific">Staurois parvus</name>
    <dbReference type="NCBI Taxonomy" id="386267"/>
    <lineage>
        <taxon>Eukaryota</taxon>
        <taxon>Metazoa</taxon>
        <taxon>Chordata</taxon>
        <taxon>Craniata</taxon>
        <taxon>Vertebrata</taxon>
        <taxon>Euteleostomi</taxon>
        <taxon>Amphibia</taxon>
        <taxon>Batrachia</taxon>
        <taxon>Anura</taxon>
        <taxon>Neobatrachia</taxon>
        <taxon>Ranoidea</taxon>
        <taxon>Ranidae</taxon>
        <taxon>Staurois</taxon>
    </lineage>
</organism>
<gene>
    <name evidence="2" type="ORF">SPARVUS_LOCUS14102170</name>
</gene>
<comment type="caution">
    <text evidence="2">The sequence shown here is derived from an EMBL/GenBank/DDBJ whole genome shotgun (WGS) entry which is preliminary data.</text>
</comment>
<sequence>MILHFWGGGLHCLPTVLRPVSLGTLLWMAEHNHPEQCAYSEAPPRPPSKTLPSHS</sequence>
<feature type="signal peptide" evidence="1">
    <location>
        <begin position="1"/>
        <end position="19"/>
    </location>
</feature>
<accession>A0ABN9GHM2</accession>
<dbReference type="Proteomes" id="UP001162483">
    <property type="component" value="Unassembled WGS sequence"/>
</dbReference>
<evidence type="ECO:0000256" key="1">
    <source>
        <dbReference type="SAM" id="SignalP"/>
    </source>
</evidence>
<keyword evidence="1" id="KW-0732">Signal</keyword>
<dbReference type="EMBL" id="CATNWA010018601">
    <property type="protein sequence ID" value="CAI9608419.1"/>
    <property type="molecule type" value="Genomic_DNA"/>
</dbReference>
<protein>
    <submittedName>
        <fullName evidence="2">Uncharacterized protein</fullName>
    </submittedName>
</protein>
<reference evidence="2" key="1">
    <citation type="submission" date="2023-05" db="EMBL/GenBank/DDBJ databases">
        <authorList>
            <person name="Stuckert A."/>
        </authorList>
    </citation>
    <scope>NUCLEOTIDE SEQUENCE</scope>
</reference>
<name>A0ABN9GHM2_9NEOB</name>
<evidence type="ECO:0000313" key="2">
    <source>
        <dbReference type="EMBL" id="CAI9608419.1"/>
    </source>
</evidence>
<keyword evidence="3" id="KW-1185">Reference proteome</keyword>
<evidence type="ECO:0000313" key="3">
    <source>
        <dbReference type="Proteomes" id="UP001162483"/>
    </source>
</evidence>
<feature type="chain" id="PRO_5045827692" evidence="1">
    <location>
        <begin position="20"/>
        <end position="55"/>
    </location>
</feature>
<proteinExistence type="predicted"/>